<evidence type="ECO:0008006" key="3">
    <source>
        <dbReference type="Google" id="ProtNLM"/>
    </source>
</evidence>
<evidence type="ECO:0000313" key="2">
    <source>
        <dbReference type="Proteomes" id="UP000807306"/>
    </source>
</evidence>
<reference evidence="1" key="1">
    <citation type="submission" date="2020-11" db="EMBL/GenBank/DDBJ databases">
        <authorList>
            <consortium name="DOE Joint Genome Institute"/>
            <person name="Ahrendt S."/>
            <person name="Riley R."/>
            <person name="Andreopoulos W."/>
            <person name="Labutti K."/>
            <person name="Pangilinan J."/>
            <person name="Ruiz-Duenas F.J."/>
            <person name="Barrasa J.M."/>
            <person name="Sanchez-Garcia M."/>
            <person name="Camarero S."/>
            <person name="Miyauchi S."/>
            <person name="Serrano A."/>
            <person name="Linde D."/>
            <person name="Babiker R."/>
            <person name="Drula E."/>
            <person name="Ayuso-Fernandez I."/>
            <person name="Pacheco R."/>
            <person name="Padilla G."/>
            <person name="Ferreira P."/>
            <person name="Barriuso J."/>
            <person name="Kellner H."/>
            <person name="Castanera R."/>
            <person name="Alfaro M."/>
            <person name="Ramirez L."/>
            <person name="Pisabarro A.G."/>
            <person name="Kuo A."/>
            <person name="Tritt A."/>
            <person name="Lipzen A."/>
            <person name="He G."/>
            <person name="Yan M."/>
            <person name="Ng V."/>
            <person name="Cullen D."/>
            <person name="Martin F."/>
            <person name="Rosso M.-N."/>
            <person name="Henrissat B."/>
            <person name="Hibbett D."/>
            <person name="Martinez A.T."/>
            <person name="Grigoriev I.V."/>
        </authorList>
    </citation>
    <scope>NUCLEOTIDE SEQUENCE</scope>
    <source>
        <strain evidence="1">CBS 506.95</strain>
    </source>
</reference>
<dbReference type="EMBL" id="MU157868">
    <property type="protein sequence ID" value="KAF9526744.1"/>
    <property type="molecule type" value="Genomic_DNA"/>
</dbReference>
<keyword evidence="2" id="KW-1185">Reference proteome</keyword>
<comment type="caution">
    <text evidence="1">The sequence shown here is derived from an EMBL/GenBank/DDBJ whole genome shotgun (WGS) entry which is preliminary data.</text>
</comment>
<dbReference type="OrthoDB" id="3001771at2759"/>
<gene>
    <name evidence="1" type="ORF">CPB83DRAFT_450075</name>
</gene>
<accession>A0A9P6JNL3</accession>
<proteinExistence type="predicted"/>
<organism evidence="1 2">
    <name type="scientific">Crepidotus variabilis</name>
    <dbReference type="NCBI Taxonomy" id="179855"/>
    <lineage>
        <taxon>Eukaryota</taxon>
        <taxon>Fungi</taxon>
        <taxon>Dikarya</taxon>
        <taxon>Basidiomycota</taxon>
        <taxon>Agaricomycotina</taxon>
        <taxon>Agaricomycetes</taxon>
        <taxon>Agaricomycetidae</taxon>
        <taxon>Agaricales</taxon>
        <taxon>Agaricineae</taxon>
        <taxon>Crepidotaceae</taxon>
        <taxon>Crepidotus</taxon>
    </lineage>
</organism>
<evidence type="ECO:0000313" key="1">
    <source>
        <dbReference type="EMBL" id="KAF9526744.1"/>
    </source>
</evidence>
<dbReference type="AlphaFoldDB" id="A0A9P6JNL3"/>
<dbReference type="Proteomes" id="UP000807306">
    <property type="component" value="Unassembled WGS sequence"/>
</dbReference>
<protein>
    <recommendedName>
        <fullName evidence="3">F-box domain-containing protein</fullName>
    </recommendedName>
</protein>
<sequence>MATIHHLPVEILSIIFELLYPEVLEEKDVKVSIPQQEIITENLASPVETLRFIDNGQLTTDFPDIFPYQVARVCTHWLEILKRVPKYWTLVVFDVCLDPTPFLDMFKWSPGHFISVFIFNSESSRFTEGHPQLVQDDFAPQRRSTEHACVSRVTEALRPYVWRCLAVSYKLLYSSNLPPLPLVLQNHNSDFNQLEYKGLVDTPSFDWTPQRSISMPIVMDNLVDLTLDVAVFMAMNQMQPDGWASFECSQECRITFDRYAFTQTGGSSQKSKNPKRHTIQQFLDALDTITESINVLGFRSLSIDSSSPTSATENQESTVSENGWFSCSHLLFIDNSPDFVARILPSMVQRQSFFDSVLFVSCNLPSLDSRLPSLLRSTCLYFDNLSTDARLENILGVWDGSDLDIDNCPSFGPAVLQFLSEERPEKSWPCPSMDSLTISDCEIEEYAHFNNLIASRQAAFPTTGIRELAILGSTMIISEDEYDQLWTAELLDVFKYEGCIVLN</sequence>
<name>A0A9P6JNL3_9AGAR</name>